<evidence type="ECO:0000313" key="3">
    <source>
        <dbReference type="Proteomes" id="UP001156410"/>
    </source>
</evidence>
<evidence type="ECO:0000313" key="4">
    <source>
        <dbReference type="Proteomes" id="UP001209889"/>
    </source>
</evidence>
<dbReference type="EMBL" id="JAPHJC010000001">
    <property type="protein sequence ID" value="MCW8677077.1"/>
    <property type="molecule type" value="Genomic_DNA"/>
</dbReference>
<dbReference type="Proteomes" id="UP001156410">
    <property type="component" value="Chromosome"/>
</dbReference>
<evidence type="ECO:0000313" key="1">
    <source>
        <dbReference type="EMBL" id="MCW8677077.1"/>
    </source>
</evidence>
<reference evidence="2" key="2">
    <citation type="submission" date="2022-11" db="EMBL/GenBank/DDBJ databases">
        <authorList>
            <person name="Johnson J.D."/>
        </authorList>
    </citation>
    <scope>NUCLEOTIDE SEQUENCE</scope>
    <source>
        <strain evidence="1">E28</strain>
        <strain evidence="2">E37</strain>
    </source>
</reference>
<dbReference type="AlphaFoldDB" id="A0AA47FAR1"/>
<proteinExistence type="predicted"/>
<dbReference type="RefSeq" id="WP_180267097.1">
    <property type="nucleotide sequence ID" value="NZ_CP113440.1"/>
</dbReference>
<reference evidence="1" key="3">
    <citation type="submission" date="2024-05" db="EMBL/GenBank/DDBJ databases">
        <title>Streptococcus macedonicus and Acinetobacter baumannii: co-inhabitants of the cheese production environment.</title>
        <authorList>
            <person name="Johnson J."/>
            <person name="Curtin C."/>
            <person name="Waite-Cusic J."/>
        </authorList>
    </citation>
    <scope>NUCLEOTIDE SEQUENCE</scope>
    <source>
        <strain evidence="1">E28</strain>
    </source>
</reference>
<accession>A0AA47FAR1</accession>
<reference evidence="2" key="1">
    <citation type="submission" date="2022-11" db="EMBL/GenBank/DDBJ databases">
        <title>Streptococcus macedonicus and Acinetobacter baumannii: co-inhabitants of the cheese production environment.</title>
        <authorList>
            <person name="Johnson J."/>
        </authorList>
    </citation>
    <scope>NUCLEOTIDE SEQUENCE</scope>
    <source>
        <strain evidence="2">E37</strain>
    </source>
</reference>
<gene>
    <name evidence="2" type="ORF">OQG81_06775</name>
    <name evidence="1" type="ORF">OQH01_00555</name>
</gene>
<protein>
    <submittedName>
        <fullName evidence="2">Uncharacterized protein</fullName>
    </submittedName>
</protein>
<dbReference type="EMBL" id="CP113440">
    <property type="protein sequence ID" value="WAK62443.1"/>
    <property type="molecule type" value="Genomic_DNA"/>
</dbReference>
<evidence type="ECO:0000313" key="2">
    <source>
        <dbReference type="EMBL" id="WAK62443.1"/>
    </source>
</evidence>
<keyword evidence="4" id="KW-1185">Reference proteome</keyword>
<dbReference type="Proteomes" id="UP001209889">
    <property type="component" value="Unassembled WGS sequence"/>
</dbReference>
<name>A0AA47FAR1_STRMC</name>
<sequence>MDYRLGKMMADYLSHQKLMSKKEYKQTITRSLNRYEPILSALENEYDK</sequence>
<organism evidence="2 3">
    <name type="scientific">Streptococcus macedonicus</name>
    <name type="common">Streptococcus gallolyticus macedonicus</name>
    <dbReference type="NCBI Taxonomy" id="59310"/>
    <lineage>
        <taxon>Bacteria</taxon>
        <taxon>Bacillati</taxon>
        <taxon>Bacillota</taxon>
        <taxon>Bacilli</taxon>
        <taxon>Lactobacillales</taxon>
        <taxon>Streptococcaceae</taxon>
        <taxon>Streptococcus</taxon>
    </lineage>
</organism>